<dbReference type="InterPro" id="IPR043129">
    <property type="entry name" value="ATPase_NBD"/>
</dbReference>
<dbReference type="Gene3D" id="3.30.420.40">
    <property type="match status" value="2"/>
</dbReference>
<dbReference type="InterPro" id="IPR005338">
    <property type="entry name" value="Anhydro_N_Ac-Mur_kinase"/>
</dbReference>
<dbReference type="GO" id="GO:0009254">
    <property type="term" value="P:peptidoglycan turnover"/>
    <property type="evidence" value="ECO:0007669"/>
    <property type="project" value="UniProtKB-UniRule"/>
</dbReference>
<name>A0A9X2H625_9HYPH</name>
<evidence type="ECO:0000313" key="4">
    <source>
        <dbReference type="EMBL" id="MCP3054478.1"/>
    </source>
</evidence>
<dbReference type="RefSeq" id="WP_253963357.1">
    <property type="nucleotide sequence ID" value="NZ_JALHBS010000027.1"/>
</dbReference>
<dbReference type="AlphaFoldDB" id="A0A9X2H625"/>
<dbReference type="PANTHER" id="PTHR30605:SF0">
    <property type="entry name" value="ANHYDRO-N-ACETYLMURAMIC ACID KINASE"/>
    <property type="match status" value="1"/>
</dbReference>
<comment type="function">
    <text evidence="2">Catalyzes the specific phosphorylation of 1,6-anhydro-N-acetylmuramic acid (anhMurNAc) with the simultaneous cleavage of the 1,6-anhydro ring, generating MurNAc-6-P. Is required for the utilization of anhMurNAc either imported from the medium or derived from its own cell wall murein, and thus plays a role in cell wall recycling.</text>
</comment>
<comment type="pathway">
    <text evidence="2">Cell wall biogenesis; peptidoglycan recycling.</text>
</comment>
<keyword evidence="1 2" id="KW-0119">Carbohydrate metabolism</keyword>
<dbReference type="GO" id="GO:0005524">
    <property type="term" value="F:ATP binding"/>
    <property type="evidence" value="ECO:0007669"/>
    <property type="project" value="UniProtKB-UniRule"/>
</dbReference>
<keyword evidence="2" id="KW-0547">Nucleotide-binding</keyword>
<feature type="binding site" evidence="2">
    <location>
        <begin position="3"/>
        <end position="10"/>
    </location>
    <ligand>
        <name>ATP</name>
        <dbReference type="ChEBI" id="CHEBI:30616"/>
    </ligand>
</feature>
<keyword evidence="2 4" id="KW-0808">Transferase</keyword>
<feature type="region of interest" description="Disordered" evidence="3">
    <location>
        <begin position="345"/>
        <end position="395"/>
    </location>
</feature>
<protein>
    <recommendedName>
        <fullName evidence="2">Anhydro-N-acetylmuramic acid kinase</fullName>
        <ecNumber evidence="2">2.7.1.170</ecNumber>
    </recommendedName>
    <alternativeName>
        <fullName evidence="2">AnhMurNAc kinase</fullName>
    </alternativeName>
</protein>
<dbReference type="GO" id="GO:0006040">
    <property type="term" value="P:amino sugar metabolic process"/>
    <property type="evidence" value="ECO:0007669"/>
    <property type="project" value="InterPro"/>
</dbReference>
<sequence length="395" mass="42233">MSGTSLDGIDVALLDTDGDRLVKRGPARVYDYDSAFRRRLAEGLETAKSIICRTDRPGDLHALETEVTRRHGEAVRRFFADCGIEPATVDVVGFHGQTVLHRPEKALTVQLGGGQLLADLLGLPVVFDMRANDMLEAGQGAPLVPAYHAALAKNLPLQYRELPVVFVNIGGISNVTYLDGEHDPVAFDSGPGNALLDQWLEREAGIPFDQNGAIASEGGILAELSERYLSADFFAKTAPKSLDRFDFAVPPSRAGSLEDVARTLCFVSAQAILKTAVHFPEPPKLWIVCGGGRRHPAIMGDLRDGAAPQARVLTAEEAGFDGDAMEAEAWAYLAVRSLDGRPLTWPTTTGCREPSSGGTLAMPEKAGKRKPGTAGQDAAAPKNEKWGLSPPKSAT</sequence>
<evidence type="ECO:0000256" key="3">
    <source>
        <dbReference type="SAM" id="MobiDB-lite"/>
    </source>
</evidence>
<keyword evidence="2" id="KW-0067">ATP-binding</keyword>
<dbReference type="Proteomes" id="UP001155220">
    <property type="component" value="Unassembled WGS sequence"/>
</dbReference>
<proteinExistence type="inferred from homology"/>
<dbReference type="GO" id="GO:0016773">
    <property type="term" value="F:phosphotransferase activity, alcohol group as acceptor"/>
    <property type="evidence" value="ECO:0007669"/>
    <property type="project" value="UniProtKB-UniRule"/>
</dbReference>
<evidence type="ECO:0000313" key="5">
    <source>
        <dbReference type="Proteomes" id="UP001155220"/>
    </source>
</evidence>
<comment type="caution">
    <text evidence="4">The sequence shown here is derived from an EMBL/GenBank/DDBJ whole genome shotgun (WGS) entry which is preliminary data.</text>
</comment>
<dbReference type="SUPFAM" id="SSF53067">
    <property type="entry name" value="Actin-like ATPase domain"/>
    <property type="match status" value="1"/>
</dbReference>
<dbReference type="Pfam" id="PF03702">
    <property type="entry name" value="AnmK"/>
    <property type="match status" value="1"/>
</dbReference>
<dbReference type="PANTHER" id="PTHR30605">
    <property type="entry name" value="ANHYDRO-N-ACETYLMURAMIC ACID KINASE"/>
    <property type="match status" value="1"/>
</dbReference>
<dbReference type="EMBL" id="JALHBS010000027">
    <property type="protein sequence ID" value="MCP3054478.1"/>
    <property type="molecule type" value="Genomic_DNA"/>
</dbReference>
<keyword evidence="5" id="KW-1185">Reference proteome</keyword>
<dbReference type="GO" id="GO:0097175">
    <property type="term" value="P:1,6-anhydro-N-acetyl-beta-muramic acid catabolic process"/>
    <property type="evidence" value="ECO:0007669"/>
    <property type="project" value="UniProtKB-UniRule"/>
</dbReference>
<gene>
    <name evidence="2" type="primary">anmK</name>
    <name evidence="4" type="ORF">MJ956_04885</name>
</gene>
<accession>A0A9X2H625</accession>
<keyword evidence="2 4" id="KW-0418">Kinase</keyword>
<evidence type="ECO:0000256" key="1">
    <source>
        <dbReference type="ARBA" id="ARBA00023277"/>
    </source>
</evidence>
<reference evidence="4" key="1">
    <citation type="submission" date="2022-03" db="EMBL/GenBank/DDBJ databases">
        <title>Aurantimonas Liuensis sp. Nov., isolated from the hadal seawater of the Mariana Trench.</title>
        <authorList>
            <person name="Liu R."/>
        </authorList>
    </citation>
    <scope>NUCLEOTIDE SEQUENCE</scope>
    <source>
        <strain evidence="4">LRZ36</strain>
    </source>
</reference>
<comment type="pathway">
    <text evidence="2">Amino-sugar metabolism; 1,6-anhydro-N-acetylmuramate degradation.</text>
</comment>
<evidence type="ECO:0000256" key="2">
    <source>
        <dbReference type="HAMAP-Rule" id="MF_01270"/>
    </source>
</evidence>
<dbReference type="HAMAP" id="MF_01270">
    <property type="entry name" value="AnhMurNAc_kinase"/>
    <property type="match status" value="1"/>
</dbReference>
<dbReference type="NCBIfam" id="NF007141">
    <property type="entry name" value="PRK09585.1-5"/>
    <property type="match status" value="1"/>
</dbReference>
<dbReference type="GO" id="GO:0016301">
    <property type="term" value="F:kinase activity"/>
    <property type="evidence" value="ECO:0007669"/>
    <property type="project" value="UniProtKB-KW"/>
</dbReference>
<comment type="similarity">
    <text evidence="2">Belongs to the anhydro-N-acetylmuramic acid kinase family.</text>
</comment>
<comment type="catalytic activity">
    <reaction evidence="2">
        <text>1,6-anhydro-N-acetyl-beta-muramate + ATP + H2O = N-acetyl-D-muramate 6-phosphate + ADP + H(+)</text>
        <dbReference type="Rhea" id="RHEA:24952"/>
        <dbReference type="ChEBI" id="CHEBI:15377"/>
        <dbReference type="ChEBI" id="CHEBI:15378"/>
        <dbReference type="ChEBI" id="CHEBI:30616"/>
        <dbReference type="ChEBI" id="CHEBI:58690"/>
        <dbReference type="ChEBI" id="CHEBI:58722"/>
        <dbReference type="ChEBI" id="CHEBI:456216"/>
        <dbReference type="EC" id="2.7.1.170"/>
    </reaction>
</comment>
<dbReference type="EC" id="2.7.1.170" evidence="2"/>
<organism evidence="4 5">
    <name type="scientific">Aurantimonas marianensis</name>
    <dbReference type="NCBI Taxonomy" id="2920428"/>
    <lineage>
        <taxon>Bacteria</taxon>
        <taxon>Pseudomonadati</taxon>
        <taxon>Pseudomonadota</taxon>
        <taxon>Alphaproteobacteria</taxon>
        <taxon>Hyphomicrobiales</taxon>
        <taxon>Aurantimonadaceae</taxon>
        <taxon>Aurantimonas</taxon>
    </lineage>
</organism>